<sequence>MSDETTPAHREVAHQQHGEIVRKDSMGTVLMSDADREEYLAKLQRSYVAPGVSFFGVHLVLAVGTWLLFASYTLYDAGETGHYNALWSAALVTLVLFPALWLRQIGPSAVAVGIGVAVGVAYILLGALLPHDSTVTRANEIVSGVLIVIGYVLSLDTRNGGDSTSAHSQG</sequence>
<dbReference type="RefSeq" id="WP_250053609.1">
    <property type="nucleotide sequence ID" value="NZ_JAMJPH010000012.1"/>
</dbReference>
<evidence type="ECO:0000256" key="1">
    <source>
        <dbReference type="SAM" id="Phobius"/>
    </source>
</evidence>
<keyword evidence="1" id="KW-1133">Transmembrane helix</keyword>
<evidence type="ECO:0000313" key="3">
    <source>
        <dbReference type="Proteomes" id="UP001139485"/>
    </source>
</evidence>
<reference evidence="2" key="1">
    <citation type="submission" date="2022-05" db="EMBL/GenBank/DDBJ databases">
        <authorList>
            <person name="Tuo L."/>
        </authorList>
    </citation>
    <scope>NUCLEOTIDE SEQUENCE</scope>
    <source>
        <strain evidence="2">BSK12Z-4</strain>
    </source>
</reference>
<proteinExistence type="predicted"/>
<dbReference type="EMBL" id="JAMOIL010000015">
    <property type="protein sequence ID" value="MCM0621191.1"/>
    <property type="molecule type" value="Genomic_DNA"/>
</dbReference>
<keyword evidence="1" id="KW-0812">Transmembrane</keyword>
<name>A0A9X2D8A2_9ACTN</name>
<organism evidence="2 3">
    <name type="scientific">Nocardioides bruguierae</name>
    <dbReference type="NCBI Taxonomy" id="2945102"/>
    <lineage>
        <taxon>Bacteria</taxon>
        <taxon>Bacillati</taxon>
        <taxon>Actinomycetota</taxon>
        <taxon>Actinomycetes</taxon>
        <taxon>Propionibacteriales</taxon>
        <taxon>Nocardioidaceae</taxon>
        <taxon>Nocardioides</taxon>
    </lineage>
</organism>
<feature type="transmembrane region" description="Helical" evidence="1">
    <location>
        <begin position="47"/>
        <end position="69"/>
    </location>
</feature>
<keyword evidence="1" id="KW-0472">Membrane</keyword>
<comment type="caution">
    <text evidence="2">The sequence shown here is derived from an EMBL/GenBank/DDBJ whole genome shotgun (WGS) entry which is preliminary data.</text>
</comment>
<feature type="transmembrane region" description="Helical" evidence="1">
    <location>
        <begin position="135"/>
        <end position="153"/>
    </location>
</feature>
<feature type="transmembrane region" description="Helical" evidence="1">
    <location>
        <begin position="81"/>
        <end position="102"/>
    </location>
</feature>
<keyword evidence="3" id="KW-1185">Reference proteome</keyword>
<gene>
    <name evidence="2" type="ORF">M8330_12915</name>
</gene>
<accession>A0A9X2D8A2</accession>
<dbReference type="Proteomes" id="UP001139485">
    <property type="component" value="Unassembled WGS sequence"/>
</dbReference>
<feature type="transmembrane region" description="Helical" evidence="1">
    <location>
        <begin position="109"/>
        <end position="129"/>
    </location>
</feature>
<protein>
    <submittedName>
        <fullName evidence="2">Uncharacterized protein</fullName>
    </submittedName>
</protein>
<evidence type="ECO:0000313" key="2">
    <source>
        <dbReference type="EMBL" id="MCM0621191.1"/>
    </source>
</evidence>
<dbReference type="AlphaFoldDB" id="A0A9X2D8A2"/>